<keyword evidence="5" id="KW-1185">Reference proteome</keyword>
<dbReference type="PANTHER" id="PTHR30135">
    <property type="entry name" value="UNCHARACTERIZED PROTEIN YVCK-RELATED"/>
    <property type="match status" value="1"/>
</dbReference>
<accession>A0A7S8E696</accession>
<dbReference type="GO" id="GO:0008360">
    <property type="term" value="P:regulation of cell shape"/>
    <property type="evidence" value="ECO:0007669"/>
    <property type="project" value="UniProtKB-UniRule"/>
</dbReference>
<gene>
    <name evidence="4" type="ORF">G4Y79_15770</name>
</gene>
<dbReference type="InterPro" id="IPR038136">
    <property type="entry name" value="CofD-like_dom_sf"/>
</dbReference>
<dbReference type="AlphaFoldDB" id="A0A7S8E696"/>
<keyword evidence="3" id="KW-1133">Transmembrane helix</keyword>
<dbReference type="Gene3D" id="3.40.50.10680">
    <property type="entry name" value="CofD-like domains"/>
    <property type="match status" value="1"/>
</dbReference>
<sequence>MTPKYWTILFLLGVVVLSLCLGVIIGQVEASSLQDNLLIFAVATILSGGLIIISFRQLVKSLADSSSSYTASQSSILQDVAKRGRDISVVAIGGGTGLPATLRGLKSYTDNITAIVTVADDGGSSGRLRREMGILPPGDLRNNIAALADDESLMTRLFQYRFSVGELEGHSFGNLLIAALADLTVDENAEVQNSLTVALLETQRILNIKGRVLPATLTDVYLTAQIRLANSDRLIKVKGESQIEEVDGQVESIQLNPEDVPAHPPSVQAILDAELIVIGPGSLYTSILPNLMVPEIVAALRATDAYKIYVCNVATQPVETTNYTMADHVMAMEKHIGRGVFQAVLANNVYPSRNAGITRYVLPAPAHHEIHQRYEVRYTDLTDEERPWRHDSTKLAHAIMDLFKPQQAKGILIPTALSS</sequence>
<comment type="subcellular location">
    <subcellularLocation>
        <location evidence="2">Cytoplasm</location>
    </subcellularLocation>
</comment>
<proteinExistence type="inferred from homology"/>
<evidence type="ECO:0000313" key="5">
    <source>
        <dbReference type="Proteomes" id="UP000594468"/>
    </source>
</evidence>
<protein>
    <recommendedName>
        <fullName evidence="2">Putative gluconeogenesis factor</fullName>
    </recommendedName>
</protein>
<name>A0A7S8E696_9CHLR</name>
<evidence type="ECO:0000256" key="2">
    <source>
        <dbReference type="HAMAP-Rule" id="MF_00973"/>
    </source>
</evidence>
<comment type="function">
    <text evidence="2">Required for morphogenesis under gluconeogenic growth conditions.</text>
</comment>
<feature type="transmembrane region" description="Helical" evidence="3">
    <location>
        <begin position="6"/>
        <end position="25"/>
    </location>
</feature>
<dbReference type="GO" id="GO:0043743">
    <property type="term" value="F:LPPG:FO 2-phospho-L-lactate transferase activity"/>
    <property type="evidence" value="ECO:0007669"/>
    <property type="project" value="InterPro"/>
</dbReference>
<dbReference type="Pfam" id="PF01933">
    <property type="entry name" value="CofD"/>
    <property type="match status" value="1"/>
</dbReference>
<dbReference type="SUPFAM" id="SSF142338">
    <property type="entry name" value="CofD-like"/>
    <property type="match status" value="1"/>
</dbReference>
<keyword evidence="1 2" id="KW-0963">Cytoplasm</keyword>
<dbReference type="HAMAP" id="MF_00973">
    <property type="entry name" value="Gluconeogen_factor"/>
    <property type="match status" value="1"/>
</dbReference>
<evidence type="ECO:0000256" key="1">
    <source>
        <dbReference type="ARBA" id="ARBA00022490"/>
    </source>
</evidence>
<dbReference type="CDD" id="cd07187">
    <property type="entry name" value="YvcK_like"/>
    <property type="match status" value="1"/>
</dbReference>
<evidence type="ECO:0000313" key="4">
    <source>
        <dbReference type="EMBL" id="QPC81161.1"/>
    </source>
</evidence>
<dbReference type="InterPro" id="IPR010119">
    <property type="entry name" value="Gluconeogen_factor"/>
</dbReference>
<keyword evidence="3" id="KW-0812">Transmembrane</keyword>
<dbReference type="InterPro" id="IPR002882">
    <property type="entry name" value="CofD"/>
</dbReference>
<dbReference type="RefSeq" id="WP_195169234.1">
    <property type="nucleotide sequence ID" value="NZ_CP062983.1"/>
</dbReference>
<dbReference type="GO" id="GO:0005737">
    <property type="term" value="C:cytoplasm"/>
    <property type="evidence" value="ECO:0007669"/>
    <property type="project" value="UniProtKB-SubCell"/>
</dbReference>
<dbReference type="PANTHER" id="PTHR30135:SF3">
    <property type="entry name" value="GLUCONEOGENESIS FACTOR-RELATED"/>
    <property type="match status" value="1"/>
</dbReference>
<dbReference type="NCBIfam" id="TIGR01826">
    <property type="entry name" value="CofD_related"/>
    <property type="match status" value="1"/>
</dbReference>
<reference evidence="4 5" key="1">
    <citation type="submission" date="2020-02" db="EMBL/GenBank/DDBJ databases">
        <authorList>
            <person name="Zheng R.K."/>
            <person name="Sun C.M."/>
        </authorList>
    </citation>
    <scope>NUCLEOTIDE SEQUENCE [LARGE SCALE GENOMIC DNA]</scope>
    <source>
        <strain evidence="5">rifampicinis</strain>
    </source>
</reference>
<evidence type="ECO:0000256" key="3">
    <source>
        <dbReference type="SAM" id="Phobius"/>
    </source>
</evidence>
<keyword evidence="3" id="KW-0472">Membrane</keyword>
<comment type="similarity">
    <text evidence="2">Belongs to the gluconeogenesis factor family.</text>
</comment>
<dbReference type="Proteomes" id="UP000594468">
    <property type="component" value="Chromosome"/>
</dbReference>
<organism evidence="4 5">
    <name type="scientific">Phototrophicus methaneseepsis</name>
    <dbReference type="NCBI Taxonomy" id="2710758"/>
    <lineage>
        <taxon>Bacteria</taxon>
        <taxon>Bacillati</taxon>
        <taxon>Chloroflexota</taxon>
        <taxon>Candidatus Thermofontia</taxon>
        <taxon>Phototrophicales</taxon>
        <taxon>Phototrophicaceae</taxon>
        <taxon>Phototrophicus</taxon>
    </lineage>
</organism>
<feature type="transmembrane region" description="Helical" evidence="3">
    <location>
        <begin position="37"/>
        <end position="59"/>
    </location>
</feature>
<dbReference type="KEGG" id="pmet:G4Y79_15770"/>
<dbReference type="EMBL" id="CP062983">
    <property type="protein sequence ID" value="QPC81161.1"/>
    <property type="molecule type" value="Genomic_DNA"/>
</dbReference>